<dbReference type="CDD" id="cd00761">
    <property type="entry name" value="Glyco_tranf_GTA_type"/>
    <property type="match status" value="1"/>
</dbReference>
<accession>A0A839AFP3</accession>
<name>A0A839AFP3_9HYPH</name>
<sequence>MRISIIVPTRERAHYLSSCLDSCLATDDPDLEIVVSDNASQDDTAAVVASKNDARIVYTNTGRRVSMRANFEHALNHASGDYIVYIGDDDAVLASGLRTLRSLIERWQPDAIGWRLIHYLWPAEDGSRPGRLEIPLKSIYGELRQKDPAAILRNFAAAKVRSYKDGANLYHGCVSRKVIEKTRSRDGVYFHSLSPDVYASIANLAHIQTFLWLRHPLTLGGESDRSNGRAFSNRMPSNKLSETSAQIFMSEVEGDPYGGEIDAKVFSIDAHIHATMILANEVTFRGNLAIDHGAWARRVLRTTQNIQGDRIEESLLLYKKFLKSHSLPEAIAELDKRPFAQGDRALRNGERRKAFLLPSSGSELPNVAAAAKAADSALCSYCPAKAGGARFSLRGSALLFRAIARAIAA</sequence>
<dbReference type="Proteomes" id="UP000541109">
    <property type="component" value="Unassembled WGS sequence"/>
</dbReference>
<dbReference type="PANTHER" id="PTHR43685:SF11">
    <property type="entry name" value="GLYCOSYLTRANSFERASE TAGX-RELATED"/>
    <property type="match status" value="1"/>
</dbReference>
<dbReference type="Pfam" id="PF00535">
    <property type="entry name" value="Glycos_transf_2"/>
    <property type="match status" value="1"/>
</dbReference>
<keyword evidence="3" id="KW-1185">Reference proteome</keyword>
<feature type="domain" description="Glycosyltransferase 2-like" evidence="1">
    <location>
        <begin position="4"/>
        <end position="115"/>
    </location>
</feature>
<keyword evidence="2" id="KW-0808">Transferase</keyword>
<dbReference type="Gene3D" id="3.90.550.10">
    <property type="entry name" value="Spore Coat Polysaccharide Biosynthesis Protein SpsA, Chain A"/>
    <property type="match status" value="1"/>
</dbReference>
<evidence type="ECO:0000313" key="2">
    <source>
        <dbReference type="EMBL" id="MBA5778533.1"/>
    </source>
</evidence>
<dbReference type="InterPro" id="IPR050834">
    <property type="entry name" value="Glycosyltransf_2"/>
</dbReference>
<proteinExistence type="predicted"/>
<evidence type="ECO:0000313" key="3">
    <source>
        <dbReference type="Proteomes" id="UP000541109"/>
    </source>
</evidence>
<dbReference type="EMBL" id="JACFXV010000063">
    <property type="protein sequence ID" value="MBA5778533.1"/>
    <property type="molecule type" value="Genomic_DNA"/>
</dbReference>
<reference evidence="2 3" key="1">
    <citation type="submission" date="2020-07" db="EMBL/GenBank/DDBJ databases">
        <title>Stappia sp., F7233, whole genome shotgun sequencing project.</title>
        <authorList>
            <person name="Jiang S."/>
            <person name="Liu Z.W."/>
            <person name="Du Z.J."/>
        </authorList>
    </citation>
    <scope>NUCLEOTIDE SEQUENCE [LARGE SCALE GENOMIC DNA]</scope>
    <source>
        <strain evidence="2 3">F7233</strain>
    </source>
</reference>
<protein>
    <submittedName>
        <fullName evidence="2">Glycosyltransferase</fullName>
    </submittedName>
</protein>
<dbReference type="InterPro" id="IPR001173">
    <property type="entry name" value="Glyco_trans_2-like"/>
</dbReference>
<comment type="caution">
    <text evidence="2">The sequence shown here is derived from an EMBL/GenBank/DDBJ whole genome shotgun (WGS) entry which is preliminary data.</text>
</comment>
<dbReference type="AlphaFoldDB" id="A0A839AFP3"/>
<organism evidence="2 3">
    <name type="scientific">Stappia albiluteola</name>
    <dbReference type="NCBI Taxonomy" id="2758565"/>
    <lineage>
        <taxon>Bacteria</taxon>
        <taxon>Pseudomonadati</taxon>
        <taxon>Pseudomonadota</taxon>
        <taxon>Alphaproteobacteria</taxon>
        <taxon>Hyphomicrobiales</taxon>
        <taxon>Stappiaceae</taxon>
        <taxon>Stappia</taxon>
    </lineage>
</organism>
<evidence type="ECO:0000259" key="1">
    <source>
        <dbReference type="Pfam" id="PF00535"/>
    </source>
</evidence>
<dbReference type="PANTHER" id="PTHR43685">
    <property type="entry name" value="GLYCOSYLTRANSFERASE"/>
    <property type="match status" value="1"/>
</dbReference>
<dbReference type="InterPro" id="IPR029044">
    <property type="entry name" value="Nucleotide-diphossugar_trans"/>
</dbReference>
<gene>
    <name evidence="2" type="ORF">H2509_15500</name>
</gene>
<dbReference type="SUPFAM" id="SSF53448">
    <property type="entry name" value="Nucleotide-diphospho-sugar transferases"/>
    <property type="match status" value="1"/>
</dbReference>
<dbReference type="RefSeq" id="WP_182166912.1">
    <property type="nucleotide sequence ID" value="NZ_JACFXV010000063.1"/>
</dbReference>
<dbReference type="GO" id="GO:0016740">
    <property type="term" value="F:transferase activity"/>
    <property type="evidence" value="ECO:0007669"/>
    <property type="project" value="UniProtKB-KW"/>
</dbReference>